<dbReference type="EMBL" id="JAJNNZ010000010">
    <property type="protein sequence ID" value="MCJ2377759.1"/>
    <property type="molecule type" value="Genomic_DNA"/>
</dbReference>
<dbReference type="RefSeq" id="WP_244358008.1">
    <property type="nucleotide sequence ID" value="NZ_JAJNNZ010000010.1"/>
</dbReference>
<sequence length="226" mass="25706">MITEQVTGRDNTGLVELEIGTKSFLVHNDVRQDLSALAHAAHLAGFHLFVASGYRSFEQQLNIWNGKMLGQRIVLDDQSQRLDINILSEEERVLAILKWSALPGASRHHWGTDFDVYAGNLLPQDTSLKLEPWEYLSGHQEKFYQWLKENVGRYGFFFPYTENGSGVAFEPWHISHKACATQHLNDLTLHTLTDLIEQSSILGREAVLSKLEYIYNTYINTAATRG</sequence>
<dbReference type="GO" id="GO:0008233">
    <property type="term" value="F:peptidase activity"/>
    <property type="evidence" value="ECO:0007669"/>
    <property type="project" value="InterPro"/>
</dbReference>
<evidence type="ECO:0000259" key="1">
    <source>
        <dbReference type="Pfam" id="PF02557"/>
    </source>
</evidence>
<dbReference type="Gene3D" id="3.30.1380.10">
    <property type="match status" value="1"/>
</dbReference>
<protein>
    <submittedName>
        <fullName evidence="2">M15 family metallopeptidase</fullName>
    </submittedName>
</protein>
<dbReference type="CDD" id="cd14847">
    <property type="entry name" value="DD-carboxypeptidase_like"/>
    <property type="match status" value="1"/>
</dbReference>
<dbReference type="SUPFAM" id="SSF55166">
    <property type="entry name" value="Hedgehog/DD-peptidase"/>
    <property type="match status" value="1"/>
</dbReference>
<dbReference type="PANTHER" id="PTHR34385:SF1">
    <property type="entry name" value="PEPTIDOGLYCAN L-ALANYL-D-GLUTAMATE ENDOPEPTIDASE CWLK"/>
    <property type="match status" value="1"/>
</dbReference>
<comment type="caution">
    <text evidence="2">The sequence shown here is derived from an EMBL/GenBank/DDBJ whole genome shotgun (WGS) entry which is preliminary data.</text>
</comment>
<keyword evidence="3" id="KW-1185">Reference proteome</keyword>
<evidence type="ECO:0000313" key="3">
    <source>
        <dbReference type="Proteomes" id="UP001139488"/>
    </source>
</evidence>
<dbReference type="InterPro" id="IPR009045">
    <property type="entry name" value="Zn_M74/Hedgehog-like"/>
</dbReference>
<evidence type="ECO:0000313" key="2">
    <source>
        <dbReference type="EMBL" id="MCJ2377759.1"/>
    </source>
</evidence>
<dbReference type="GO" id="GO:0006508">
    <property type="term" value="P:proteolysis"/>
    <property type="evidence" value="ECO:0007669"/>
    <property type="project" value="InterPro"/>
</dbReference>
<gene>
    <name evidence="2" type="ORF">LNL84_13060</name>
</gene>
<dbReference type="InterPro" id="IPR003709">
    <property type="entry name" value="VanY-like_core_dom"/>
</dbReference>
<name>A0A9X1WJA7_9VIBR</name>
<proteinExistence type="predicted"/>
<dbReference type="Pfam" id="PF02557">
    <property type="entry name" value="VanY"/>
    <property type="match status" value="1"/>
</dbReference>
<dbReference type="Proteomes" id="UP001139488">
    <property type="component" value="Unassembled WGS sequence"/>
</dbReference>
<dbReference type="AlphaFoldDB" id="A0A9X1WJA7"/>
<accession>A0A9X1WJA7</accession>
<dbReference type="PANTHER" id="PTHR34385">
    <property type="entry name" value="D-ALANYL-D-ALANINE CARBOXYPEPTIDASE"/>
    <property type="match status" value="1"/>
</dbReference>
<dbReference type="InterPro" id="IPR052179">
    <property type="entry name" value="DD-CPase-like"/>
</dbReference>
<reference evidence="2" key="1">
    <citation type="submission" date="2021-11" db="EMBL/GenBank/DDBJ databases">
        <title>Vibrio ZSDE26 sp. nov. and Vibrio ZSDZ34 sp. nov., isolated from coastal seawater in Qingdao.</title>
        <authorList>
            <person name="Zhang P."/>
        </authorList>
    </citation>
    <scope>NUCLEOTIDE SEQUENCE</scope>
    <source>
        <strain evidence="2">ZSDZ34</strain>
    </source>
</reference>
<feature type="domain" description="D-alanyl-D-alanine carboxypeptidase-like core" evidence="1">
    <location>
        <begin position="26"/>
        <end position="176"/>
    </location>
</feature>
<organism evidence="2 3">
    <name type="scientific">Vibrio gelatinilyticus</name>
    <dbReference type="NCBI Taxonomy" id="2893468"/>
    <lineage>
        <taxon>Bacteria</taxon>
        <taxon>Pseudomonadati</taxon>
        <taxon>Pseudomonadota</taxon>
        <taxon>Gammaproteobacteria</taxon>
        <taxon>Vibrionales</taxon>
        <taxon>Vibrionaceae</taxon>
        <taxon>Vibrio</taxon>
    </lineage>
</organism>